<feature type="transmembrane region" description="Helical" evidence="1">
    <location>
        <begin position="141"/>
        <end position="162"/>
    </location>
</feature>
<accession>A0ABX0INC9</accession>
<dbReference type="RefSeq" id="WP_140959717.1">
    <property type="nucleotide sequence ID" value="NZ_VEVQ02000001.1"/>
</dbReference>
<keyword evidence="1" id="KW-0812">Transmembrane</keyword>
<organism evidence="2 3">
    <name type="scientific">Flavobacterium jejuense</name>
    <dbReference type="NCBI Taxonomy" id="1544455"/>
    <lineage>
        <taxon>Bacteria</taxon>
        <taxon>Pseudomonadati</taxon>
        <taxon>Bacteroidota</taxon>
        <taxon>Flavobacteriia</taxon>
        <taxon>Flavobacteriales</taxon>
        <taxon>Flavobacteriaceae</taxon>
        <taxon>Flavobacterium</taxon>
    </lineage>
</organism>
<evidence type="ECO:0000313" key="3">
    <source>
        <dbReference type="Proteomes" id="UP000817854"/>
    </source>
</evidence>
<dbReference type="EMBL" id="VEVQ02000001">
    <property type="protein sequence ID" value="NHN24550.1"/>
    <property type="molecule type" value="Genomic_DNA"/>
</dbReference>
<dbReference type="Proteomes" id="UP000817854">
    <property type="component" value="Unassembled WGS sequence"/>
</dbReference>
<name>A0ABX0INC9_9FLAO</name>
<feature type="transmembrane region" description="Helical" evidence="1">
    <location>
        <begin position="34"/>
        <end position="52"/>
    </location>
</feature>
<feature type="transmembrane region" description="Helical" evidence="1">
    <location>
        <begin position="182"/>
        <end position="201"/>
    </location>
</feature>
<proteinExistence type="predicted"/>
<keyword evidence="1" id="KW-0472">Membrane</keyword>
<feature type="transmembrane region" description="Helical" evidence="1">
    <location>
        <begin position="72"/>
        <end position="89"/>
    </location>
</feature>
<feature type="transmembrane region" description="Helical" evidence="1">
    <location>
        <begin position="96"/>
        <end position="114"/>
    </location>
</feature>
<reference evidence="2" key="1">
    <citation type="submission" date="2019-05" db="EMBL/GenBank/DDBJ databases">
        <authorList>
            <person name="Lianzixin W."/>
        </authorList>
    </citation>
    <scope>NUCLEOTIDE SEQUENCE</scope>
    <source>
        <strain evidence="2">EC11</strain>
    </source>
</reference>
<gene>
    <name evidence="2" type="ORF">FIA58_002580</name>
</gene>
<evidence type="ECO:0000313" key="2">
    <source>
        <dbReference type="EMBL" id="NHN24550.1"/>
    </source>
</evidence>
<sequence>MITTAIKEKCHSLKFNEKEQKELLIKNSYTLRKLIGVLGILLPVLLPLLLLFTDGFTEVLPSISHYYYTKSGPLFIAIMSLLAIFFIIYKEKCTDFIISSITGMAALIVVLLPTDSLLQGCLNISENHIVTILEKNPTREAFHYIAAAIFLLSLAYMSLFRFTKTSEGYEKAEIQLKFRHKLYRTLGVIMLLSIVIIFLGSDYFNKIVPNSFHDFYKTHHLTFWFETIAVECFGISWLVKGGEFKLKK</sequence>
<comment type="caution">
    <text evidence="2">The sequence shown here is derived from an EMBL/GenBank/DDBJ whole genome shotgun (WGS) entry which is preliminary data.</text>
</comment>
<feature type="transmembrane region" description="Helical" evidence="1">
    <location>
        <begin position="221"/>
        <end position="239"/>
    </location>
</feature>
<keyword evidence="1" id="KW-1133">Transmembrane helix</keyword>
<evidence type="ECO:0000256" key="1">
    <source>
        <dbReference type="SAM" id="Phobius"/>
    </source>
</evidence>
<protein>
    <recommendedName>
        <fullName evidence="4">DUF998 domain-containing protein</fullName>
    </recommendedName>
</protein>
<evidence type="ECO:0008006" key="4">
    <source>
        <dbReference type="Google" id="ProtNLM"/>
    </source>
</evidence>
<keyword evidence="3" id="KW-1185">Reference proteome</keyword>
<reference evidence="2" key="2">
    <citation type="submission" date="2020-02" db="EMBL/GenBank/DDBJ databases">
        <title>Flavobacterium profundi sp. nov., isolated from a deep-sea seamount.</title>
        <authorList>
            <person name="Zhang D.-C."/>
        </authorList>
    </citation>
    <scope>NUCLEOTIDE SEQUENCE</scope>
    <source>
        <strain evidence="2">EC11</strain>
    </source>
</reference>